<dbReference type="AlphaFoldDB" id="A0A433V9D2"/>
<name>A0A433V9D2_9CYAN</name>
<keyword evidence="6 7" id="KW-0472">Membrane</keyword>
<reference evidence="8" key="1">
    <citation type="submission" date="2018-12" db="EMBL/GenBank/DDBJ databases">
        <authorList>
            <person name="Will S."/>
            <person name="Neumann-Schaal M."/>
            <person name="Henke P."/>
        </authorList>
    </citation>
    <scope>NUCLEOTIDE SEQUENCE</scope>
    <source>
        <strain evidence="8">PCC 7102</strain>
    </source>
</reference>
<protein>
    <submittedName>
        <fullName evidence="8">Teichuronic acid biosynthesis protein TuaB</fullName>
    </submittedName>
</protein>
<sequence length="397" mass="44938">MGGTELANRIFRLGTTVVLARIFNSYDYGLVAVVLTTNEIANVFTLRAGIGSKLIQATDEELDILCDTSYWMNWILSIALMIIQCCVAFPIAWFYGDNRVILPICVISISYLILPIYSIQGALILRDNRFSVSALCNLLQSFFGNFLTIVFAFLGFGMWAIIIPIILTSPIWAIVTLKNHKWRPQKSFTLYRWKEIASFSFNVLGVEVLTKLRANLDYLIIGRFLGIDILGMYYFAFNAGIGISLNVINSLVWSLYPHLCEVRANILELRKRYFNSLKTMAYIIIPLVLLQSFLAPFYVPIIFGQKWLNAIPILVVVCLSAIPRPFGEAAGHLLKAIGKPRVDLYFNLLFTVVFVLGLLIAVNWGIFWVAVSVLVTHIVFMSGFAVWSSKYVFYKRV</sequence>
<organism evidence="8 9">
    <name type="scientific">Dulcicalothrix desertica PCC 7102</name>
    <dbReference type="NCBI Taxonomy" id="232991"/>
    <lineage>
        <taxon>Bacteria</taxon>
        <taxon>Bacillati</taxon>
        <taxon>Cyanobacteriota</taxon>
        <taxon>Cyanophyceae</taxon>
        <taxon>Nostocales</taxon>
        <taxon>Calotrichaceae</taxon>
        <taxon>Dulcicalothrix</taxon>
    </lineage>
</organism>
<feature type="transmembrane region" description="Helical" evidence="7">
    <location>
        <begin position="132"/>
        <end position="153"/>
    </location>
</feature>
<feature type="transmembrane region" description="Helical" evidence="7">
    <location>
        <begin position="159"/>
        <end position="177"/>
    </location>
</feature>
<reference evidence="8" key="2">
    <citation type="journal article" date="2019" name="Genome Biol. Evol.">
        <title>Day and night: Metabolic profiles and evolutionary relationships of six axenic non-marine cyanobacteria.</title>
        <authorList>
            <person name="Will S.E."/>
            <person name="Henke P."/>
            <person name="Boedeker C."/>
            <person name="Huang S."/>
            <person name="Brinkmann H."/>
            <person name="Rohde M."/>
            <person name="Jarek M."/>
            <person name="Friedl T."/>
            <person name="Seufert S."/>
            <person name="Schumacher M."/>
            <person name="Overmann J."/>
            <person name="Neumann-Schaal M."/>
            <person name="Petersen J."/>
        </authorList>
    </citation>
    <scope>NUCLEOTIDE SEQUENCE [LARGE SCALE GENOMIC DNA]</scope>
    <source>
        <strain evidence="8">PCC 7102</strain>
    </source>
</reference>
<evidence type="ECO:0000256" key="2">
    <source>
        <dbReference type="ARBA" id="ARBA00007430"/>
    </source>
</evidence>
<proteinExistence type="inferred from homology"/>
<evidence type="ECO:0000256" key="4">
    <source>
        <dbReference type="ARBA" id="ARBA00022692"/>
    </source>
</evidence>
<keyword evidence="4 7" id="KW-0812">Transmembrane</keyword>
<dbReference type="Proteomes" id="UP000271624">
    <property type="component" value="Unassembled WGS sequence"/>
</dbReference>
<feature type="transmembrane region" description="Helical" evidence="7">
    <location>
        <begin position="367"/>
        <end position="387"/>
    </location>
</feature>
<dbReference type="PANTHER" id="PTHR30250">
    <property type="entry name" value="PST FAMILY PREDICTED COLANIC ACID TRANSPORTER"/>
    <property type="match status" value="1"/>
</dbReference>
<evidence type="ECO:0000256" key="1">
    <source>
        <dbReference type="ARBA" id="ARBA00004651"/>
    </source>
</evidence>
<keyword evidence="5 7" id="KW-1133">Transmembrane helix</keyword>
<dbReference type="EMBL" id="RSCL01000015">
    <property type="protein sequence ID" value="RUT02710.1"/>
    <property type="molecule type" value="Genomic_DNA"/>
</dbReference>
<feature type="transmembrane region" description="Helical" evidence="7">
    <location>
        <begin position="344"/>
        <end position="361"/>
    </location>
</feature>
<dbReference type="InterPro" id="IPR050833">
    <property type="entry name" value="Poly_Biosynth_Transport"/>
</dbReference>
<evidence type="ECO:0000256" key="7">
    <source>
        <dbReference type="SAM" id="Phobius"/>
    </source>
</evidence>
<comment type="similarity">
    <text evidence="2">Belongs to the polysaccharide synthase family.</text>
</comment>
<evidence type="ECO:0000256" key="5">
    <source>
        <dbReference type="ARBA" id="ARBA00022989"/>
    </source>
</evidence>
<evidence type="ECO:0000313" key="8">
    <source>
        <dbReference type="EMBL" id="RUT02710.1"/>
    </source>
</evidence>
<comment type="caution">
    <text evidence="8">The sequence shown here is derived from an EMBL/GenBank/DDBJ whole genome shotgun (WGS) entry which is preliminary data.</text>
</comment>
<dbReference type="PANTHER" id="PTHR30250:SF10">
    <property type="entry name" value="LIPOPOLYSACCHARIDE BIOSYNTHESIS PROTEIN WZXC"/>
    <property type="match status" value="1"/>
</dbReference>
<feature type="transmembrane region" description="Helical" evidence="7">
    <location>
        <begin position="101"/>
        <end position="125"/>
    </location>
</feature>
<evidence type="ECO:0000313" key="9">
    <source>
        <dbReference type="Proteomes" id="UP000271624"/>
    </source>
</evidence>
<feature type="transmembrane region" description="Helical" evidence="7">
    <location>
        <begin position="216"/>
        <end position="235"/>
    </location>
</feature>
<evidence type="ECO:0000256" key="6">
    <source>
        <dbReference type="ARBA" id="ARBA00023136"/>
    </source>
</evidence>
<dbReference type="CDD" id="cd13127">
    <property type="entry name" value="MATE_tuaB_like"/>
    <property type="match status" value="1"/>
</dbReference>
<dbReference type="Pfam" id="PF13440">
    <property type="entry name" value="Polysacc_synt_3"/>
    <property type="match status" value="1"/>
</dbReference>
<dbReference type="GO" id="GO:0005886">
    <property type="term" value="C:plasma membrane"/>
    <property type="evidence" value="ECO:0007669"/>
    <property type="project" value="UniProtKB-SubCell"/>
</dbReference>
<accession>A0A433V9D2</accession>
<keyword evidence="3" id="KW-1003">Cell membrane</keyword>
<gene>
    <name evidence="8" type="primary">tuaB</name>
    <name evidence="8" type="ORF">DSM106972_056300</name>
</gene>
<keyword evidence="9" id="KW-1185">Reference proteome</keyword>
<feature type="transmembrane region" description="Helical" evidence="7">
    <location>
        <begin position="280"/>
        <end position="301"/>
    </location>
</feature>
<evidence type="ECO:0000256" key="3">
    <source>
        <dbReference type="ARBA" id="ARBA00022475"/>
    </source>
</evidence>
<feature type="transmembrane region" description="Helical" evidence="7">
    <location>
        <begin position="74"/>
        <end position="95"/>
    </location>
</feature>
<comment type="subcellular location">
    <subcellularLocation>
        <location evidence="1">Cell membrane</location>
        <topology evidence="1">Multi-pass membrane protein</topology>
    </subcellularLocation>
</comment>